<dbReference type="Proteomes" id="UP001430953">
    <property type="component" value="Unassembled WGS sequence"/>
</dbReference>
<proteinExistence type="predicted"/>
<protein>
    <submittedName>
        <fullName evidence="1">Uncharacterized protein</fullName>
    </submittedName>
</protein>
<reference evidence="1 2" key="1">
    <citation type="submission" date="2023-03" db="EMBL/GenBank/DDBJ databases">
        <title>High recombination rates correlate with genetic variation in Cardiocondyla obscurior ants.</title>
        <authorList>
            <person name="Errbii M."/>
        </authorList>
    </citation>
    <scope>NUCLEOTIDE SEQUENCE [LARGE SCALE GENOMIC DNA]</scope>
    <source>
        <strain evidence="1">Alpha-2009</strain>
        <tissue evidence="1">Whole body</tissue>
    </source>
</reference>
<comment type="caution">
    <text evidence="1">The sequence shown here is derived from an EMBL/GenBank/DDBJ whole genome shotgun (WGS) entry which is preliminary data.</text>
</comment>
<dbReference type="AlphaFoldDB" id="A0AAW2EK16"/>
<organism evidence="1 2">
    <name type="scientific">Cardiocondyla obscurior</name>
    <dbReference type="NCBI Taxonomy" id="286306"/>
    <lineage>
        <taxon>Eukaryota</taxon>
        <taxon>Metazoa</taxon>
        <taxon>Ecdysozoa</taxon>
        <taxon>Arthropoda</taxon>
        <taxon>Hexapoda</taxon>
        <taxon>Insecta</taxon>
        <taxon>Pterygota</taxon>
        <taxon>Neoptera</taxon>
        <taxon>Endopterygota</taxon>
        <taxon>Hymenoptera</taxon>
        <taxon>Apocrita</taxon>
        <taxon>Aculeata</taxon>
        <taxon>Formicoidea</taxon>
        <taxon>Formicidae</taxon>
        <taxon>Myrmicinae</taxon>
        <taxon>Cardiocondyla</taxon>
    </lineage>
</organism>
<gene>
    <name evidence="1" type="ORF">PUN28_017661</name>
</gene>
<sequence length="220" mass="25697">MFPPYERVKITRERMEQRVNQPRDNLAGSYLSLAAHRNVEAALVISRVFRNGFTNTIRNLSARPLTEFIVYKSVLLLLISAFLFKIKMRVKNVDKKKKATRIEDFIITPRVKLLSFFEFISLQFFKGFLCIRTARRTFCSGYLIFSLSHATCNAIIKYFIKSRKITEKLARRGEYVNFQAVYIFNPSQSYIEPDTMLYSSFPHSSQSIPKDCIVRSLQFS</sequence>
<evidence type="ECO:0000313" key="1">
    <source>
        <dbReference type="EMBL" id="KAL0103532.1"/>
    </source>
</evidence>
<accession>A0AAW2EK16</accession>
<dbReference type="EMBL" id="JADYXP020000021">
    <property type="protein sequence ID" value="KAL0103532.1"/>
    <property type="molecule type" value="Genomic_DNA"/>
</dbReference>
<name>A0AAW2EK16_9HYME</name>
<keyword evidence="2" id="KW-1185">Reference proteome</keyword>
<evidence type="ECO:0000313" key="2">
    <source>
        <dbReference type="Proteomes" id="UP001430953"/>
    </source>
</evidence>